<comment type="caution">
    <text evidence="1">The sequence shown here is derived from an EMBL/GenBank/DDBJ whole genome shotgun (WGS) entry which is preliminary data.</text>
</comment>
<reference evidence="1 2" key="1">
    <citation type="submission" date="2018-06" db="EMBL/GenBank/DDBJ databases">
        <title>Nitrincola tibetense sp. nov., isolated from Lake XuguoCo on Tibetan Plateau.</title>
        <authorList>
            <person name="Xing P."/>
        </authorList>
    </citation>
    <scope>NUCLEOTIDE SEQUENCE [LARGE SCALE GENOMIC DNA]</scope>
    <source>
        <strain evidence="2">xg18</strain>
    </source>
</reference>
<accession>A0A364NJP3</accession>
<gene>
    <name evidence="1" type="ORF">DN062_14120</name>
</gene>
<dbReference type="AlphaFoldDB" id="A0A364NJP3"/>
<evidence type="ECO:0000313" key="2">
    <source>
        <dbReference type="Proteomes" id="UP000250744"/>
    </source>
</evidence>
<protein>
    <submittedName>
        <fullName evidence="1">Uncharacterized protein</fullName>
    </submittedName>
</protein>
<dbReference type="Proteomes" id="UP000250744">
    <property type="component" value="Unassembled WGS sequence"/>
</dbReference>
<proteinExistence type="predicted"/>
<keyword evidence="2" id="KW-1185">Reference proteome</keyword>
<evidence type="ECO:0000313" key="1">
    <source>
        <dbReference type="EMBL" id="RAU17292.1"/>
    </source>
</evidence>
<dbReference type="EMBL" id="QKRX01000011">
    <property type="protein sequence ID" value="RAU17292.1"/>
    <property type="molecule type" value="Genomic_DNA"/>
</dbReference>
<organism evidence="1 2">
    <name type="scientific">Nitrincola tibetensis</name>
    <dbReference type="NCBI Taxonomy" id="2219697"/>
    <lineage>
        <taxon>Bacteria</taxon>
        <taxon>Pseudomonadati</taxon>
        <taxon>Pseudomonadota</taxon>
        <taxon>Gammaproteobacteria</taxon>
        <taxon>Oceanospirillales</taxon>
        <taxon>Oceanospirillaceae</taxon>
        <taxon>Nitrincola</taxon>
    </lineage>
</organism>
<sequence>MTITLAAILSLITGLVGAVFGHVLSEKKSRNDELAKMRLDAYTDFLKATSLLVSARRSGRIQDEIVELGALNDAKSRICVCADAGVVEALESFWLQGGTLEKEQEILAYTRLCRAMRESLGRDGLSTEIRLSDILFRLEPSTFSYRREASD</sequence>
<name>A0A364NJP3_9GAMM</name>